<organism evidence="2 3">
    <name type="scientific">Macrophomina phaseolina</name>
    <dbReference type="NCBI Taxonomy" id="35725"/>
    <lineage>
        <taxon>Eukaryota</taxon>
        <taxon>Fungi</taxon>
        <taxon>Dikarya</taxon>
        <taxon>Ascomycota</taxon>
        <taxon>Pezizomycotina</taxon>
        <taxon>Dothideomycetes</taxon>
        <taxon>Dothideomycetes incertae sedis</taxon>
        <taxon>Botryosphaeriales</taxon>
        <taxon>Botryosphaeriaceae</taxon>
        <taxon>Macrophomina</taxon>
    </lineage>
</organism>
<name>A0ABQ8G4M2_9PEZI</name>
<comment type="caution">
    <text evidence="2">The sequence shown here is derived from an EMBL/GenBank/DDBJ whole genome shotgun (WGS) entry which is preliminary data.</text>
</comment>
<evidence type="ECO:0000313" key="2">
    <source>
        <dbReference type="EMBL" id="KAH7044570.1"/>
    </source>
</evidence>
<accession>A0ABQ8G4M2</accession>
<protein>
    <recommendedName>
        <fullName evidence="4">Secreted protein</fullName>
    </recommendedName>
</protein>
<keyword evidence="3" id="KW-1185">Reference proteome</keyword>
<evidence type="ECO:0008006" key="4">
    <source>
        <dbReference type="Google" id="ProtNLM"/>
    </source>
</evidence>
<reference evidence="2 3" key="1">
    <citation type="journal article" date="2021" name="Nat. Commun.">
        <title>Genetic determinants of endophytism in the Arabidopsis root mycobiome.</title>
        <authorList>
            <person name="Mesny F."/>
            <person name="Miyauchi S."/>
            <person name="Thiergart T."/>
            <person name="Pickel B."/>
            <person name="Atanasova L."/>
            <person name="Karlsson M."/>
            <person name="Huettel B."/>
            <person name="Barry K.W."/>
            <person name="Haridas S."/>
            <person name="Chen C."/>
            <person name="Bauer D."/>
            <person name="Andreopoulos W."/>
            <person name="Pangilinan J."/>
            <person name="LaButti K."/>
            <person name="Riley R."/>
            <person name="Lipzen A."/>
            <person name="Clum A."/>
            <person name="Drula E."/>
            <person name="Henrissat B."/>
            <person name="Kohler A."/>
            <person name="Grigoriev I.V."/>
            <person name="Martin F.M."/>
            <person name="Hacquard S."/>
        </authorList>
    </citation>
    <scope>NUCLEOTIDE SEQUENCE [LARGE SCALE GENOMIC DNA]</scope>
    <source>
        <strain evidence="2 3">MPI-SDFR-AT-0080</strain>
    </source>
</reference>
<gene>
    <name evidence="2" type="ORF">B0J12DRAFT_670746</name>
</gene>
<evidence type="ECO:0000256" key="1">
    <source>
        <dbReference type="SAM" id="MobiDB-lite"/>
    </source>
</evidence>
<dbReference type="Proteomes" id="UP000774617">
    <property type="component" value="Unassembled WGS sequence"/>
</dbReference>
<dbReference type="EMBL" id="JAGTJR010000020">
    <property type="protein sequence ID" value="KAH7044570.1"/>
    <property type="molecule type" value="Genomic_DNA"/>
</dbReference>
<proteinExistence type="predicted"/>
<evidence type="ECO:0000313" key="3">
    <source>
        <dbReference type="Proteomes" id="UP000774617"/>
    </source>
</evidence>
<feature type="region of interest" description="Disordered" evidence="1">
    <location>
        <begin position="37"/>
        <end position="75"/>
    </location>
</feature>
<sequence>MFSELRPNRMRAVSLIASALADALALSCTLLIKDPEKIGRQSPRGRVHSRQDESAAEQLAPPPSTGTGCSARDRESPATPCYLFLLIALHSRNARSPHIS</sequence>